<feature type="transmembrane region" description="Helical" evidence="1">
    <location>
        <begin position="89"/>
        <end position="114"/>
    </location>
</feature>
<reference evidence="2" key="1">
    <citation type="journal article" date="2014" name="Int. J. Syst. Evol. Microbiol.">
        <title>Complete genome of a new Firmicutes species belonging to the dominant human colonic microbiota ('Ruminococcus bicirculans') reveals two chromosomes and a selective capacity to utilize plant glucans.</title>
        <authorList>
            <consortium name="NISC Comparative Sequencing Program"/>
            <person name="Wegmann U."/>
            <person name="Louis P."/>
            <person name="Goesmann A."/>
            <person name="Henrissat B."/>
            <person name="Duncan S.H."/>
            <person name="Flint H.J."/>
        </authorList>
    </citation>
    <scope>NUCLEOTIDE SEQUENCE</scope>
    <source>
        <strain evidence="2">CCM 8490</strain>
    </source>
</reference>
<proteinExistence type="predicted"/>
<dbReference type="EMBL" id="BMCW01000001">
    <property type="protein sequence ID" value="GGG49331.1"/>
    <property type="molecule type" value="Genomic_DNA"/>
</dbReference>
<dbReference type="OrthoDB" id="9808460at2"/>
<dbReference type="PANTHER" id="PTHR39165:SF1">
    <property type="entry name" value="DUF456 DOMAIN-CONTAINING PROTEIN"/>
    <property type="match status" value="1"/>
</dbReference>
<reference evidence="2" key="4">
    <citation type="submission" date="2024-05" db="EMBL/GenBank/DDBJ databases">
        <authorList>
            <person name="Sun Q."/>
            <person name="Sedlacek I."/>
        </authorList>
    </citation>
    <scope>NUCLEOTIDE SEQUENCE</scope>
    <source>
        <strain evidence="2">CCM 8490</strain>
    </source>
</reference>
<dbReference type="Proteomes" id="UP000285906">
    <property type="component" value="Unassembled WGS sequence"/>
</dbReference>
<dbReference type="Proteomes" id="UP000658202">
    <property type="component" value="Unassembled WGS sequence"/>
</dbReference>
<name>A0A420DAX7_9FLAO</name>
<keyword evidence="5" id="KW-1185">Reference proteome</keyword>
<sequence>MDSVFIDIIALVLLFVGMLGTFLPVLPGLLLSICGLLIFKFGTENNMPMVYVWIFAFLTLVSTVLNYVIPAKTNKKYGGTRYGSIGSFIGTLLGFFFIHIPLGFLIGMLLGVFLGELLHDVNDRKKAFNSMKGAFIGFVYGTGFSLMVGLAMFLVVGYYIFF</sequence>
<dbReference type="PANTHER" id="PTHR39165">
    <property type="entry name" value="IG HYPOTHETICAL 17883"/>
    <property type="match status" value="1"/>
</dbReference>
<evidence type="ECO:0000313" key="5">
    <source>
        <dbReference type="Proteomes" id="UP000658202"/>
    </source>
</evidence>
<feature type="transmembrane region" description="Helical" evidence="1">
    <location>
        <begin position="6"/>
        <end position="39"/>
    </location>
</feature>
<evidence type="ECO:0000256" key="1">
    <source>
        <dbReference type="SAM" id="Phobius"/>
    </source>
</evidence>
<dbReference type="InterPro" id="IPR007403">
    <property type="entry name" value="DUF456"/>
</dbReference>
<reference evidence="5" key="3">
    <citation type="journal article" date="2019" name="Int. J. Syst. Evol. Microbiol.">
        <title>The Global Catalogue of Microorganisms (GCM) 10K type strain sequencing project: providing services to taxonomists for standard genome sequencing and annotation.</title>
        <authorList>
            <consortium name="The Broad Institute Genomics Platform"/>
            <consortium name="The Broad Institute Genome Sequencing Center for Infectious Disease"/>
            <person name="Wu L."/>
            <person name="Ma J."/>
        </authorList>
    </citation>
    <scope>NUCLEOTIDE SEQUENCE [LARGE SCALE GENOMIC DNA]</scope>
    <source>
        <strain evidence="5">CCM 8490</strain>
    </source>
</reference>
<accession>A0A420DAX7</accession>
<keyword evidence="1" id="KW-0812">Transmembrane</keyword>
<dbReference type="EMBL" id="RAQH01000003">
    <property type="protein sequence ID" value="RKE88382.1"/>
    <property type="molecule type" value="Genomic_DNA"/>
</dbReference>
<evidence type="ECO:0000313" key="2">
    <source>
        <dbReference type="EMBL" id="GGG49331.1"/>
    </source>
</evidence>
<keyword evidence="1" id="KW-1133">Transmembrane helix</keyword>
<keyword evidence="1" id="KW-0472">Membrane</keyword>
<dbReference type="RefSeq" id="WP_120213197.1">
    <property type="nucleotide sequence ID" value="NZ_BMCW01000001.1"/>
</dbReference>
<dbReference type="AlphaFoldDB" id="A0A420DAX7"/>
<comment type="caution">
    <text evidence="3">The sequence shown here is derived from an EMBL/GenBank/DDBJ whole genome shotgun (WGS) entry which is preliminary data.</text>
</comment>
<evidence type="ECO:0000313" key="3">
    <source>
        <dbReference type="EMBL" id="RKE88382.1"/>
    </source>
</evidence>
<dbReference type="Pfam" id="PF04306">
    <property type="entry name" value="DUF456"/>
    <property type="match status" value="1"/>
</dbReference>
<reference evidence="3 4" key="2">
    <citation type="submission" date="2018-09" db="EMBL/GenBank/DDBJ databases">
        <title>Genomic Encyclopedia of Archaeal and Bacterial Type Strains, Phase II (KMG-II): from individual species to whole genera.</title>
        <authorList>
            <person name="Goeker M."/>
        </authorList>
    </citation>
    <scope>NUCLEOTIDE SEQUENCE [LARGE SCALE GENOMIC DNA]</scope>
    <source>
        <strain evidence="3 4">DSM 27620</strain>
    </source>
</reference>
<evidence type="ECO:0000313" key="4">
    <source>
        <dbReference type="Proteomes" id="UP000285906"/>
    </source>
</evidence>
<feature type="transmembrane region" description="Helical" evidence="1">
    <location>
        <begin position="51"/>
        <end position="69"/>
    </location>
</feature>
<protein>
    <recommendedName>
        <fullName evidence="6">DUF456 domain-containing protein</fullName>
    </recommendedName>
</protein>
<organism evidence="3 4">
    <name type="scientific">Epilithonimonas arachidiradicis</name>
    <dbReference type="NCBI Taxonomy" id="1617282"/>
    <lineage>
        <taxon>Bacteria</taxon>
        <taxon>Pseudomonadati</taxon>
        <taxon>Bacteroidota</taxon>
        <taxon>Flavobacteriia</taxon>
        <taxon>Flavobacteriales</taxon>
        <taxon>Weeksellaceae</taxon>
        <taxon>Chryseobacterium group</taxon>
        <taxon>Epilithonimonas</taxon>
    </lineage>
</organism>
<gene>
    <name evidence="3" type="ORF">BXY58_1533</name>
    <name evidence="2" type="ORF">GCM10007332_08560</name>
</gene>
<evidence type="ECO:0008006" key="6">
    <source>
        <dbReference type="Google" id="ProtNLM"/>
    </source>
</evidence>
<feature type="transmembrane region" description="Helical" evidence="1">
    <location>
        <begin position="135"/>
        <end position="161"/>
    </location>
</feature>